<dbReference type="EMBL" id="MFCV01000043">
    <property type="protein sequence ID" value="OGE31157.1"/>
    <property type="molecule type" value="Genomic_DNA"/>
</dbReference>
<reference evidence="1 2" key="1">
    <citation type="journal article" date="2016" name="Nat. Commun.">
        <title>Thousands of microbial genomes shed light on interconnected biogeochemical processes in an aquifer system.</title>
        <authorList>
            <person name="Anantharaman K."/>
            <person name="Brown C.T."/>
            <person name="Hug L.A."/>
            <person name="Sharon I."/>
            <person name="Castelle C.J."/>
            <person name="Probst A.J."/>
            <person name="Thomas B.C."/>
            <person name="Singh A."/>
            <person name="Wilkins M.J."/>
            <person name="Karaoz U."/>
            <person name="Brodie E.L."/>
            <person name="Williams K.H."/>
            <person name="Hubbard S.S."/>
            <person name="Banfield J.F."/>
        </authorList>
    </citation>
    <scope>NUCLEOTIDE SEQUENCE [LARGE SCALE GENOMIC DNA]</scope>
</reference>
<dbReference type="Proteomes" id="UP000176902">
    <property type="component" value="Unassembled WGS sequence"/>
</dbReference>
<evidence type="ECO:0000313" key="1">
    <source>
        <dbReference type="EMBL" id="OGE31157.1"/>
    </source>
</evidence>
<proteinExistence type="predicted"/>
<dbReference type="AlphaFoldDB" id="A0A1F5JRD0"/>
<name>A0A1F5JRD0_9BACT</name>
<evidence type="ECO:0000313" key="2">
    <source>
        <dbReference type="Proteomes" id="UP000176902"/>
    </source>
</evidence>
<sequence>MATNNEAPRILMIEGLQKHSDGAINALQHWNPNVVIQLIEAEHDFRISLPQIIESPPNLVVTDIMVPWCKASSDMPKPDEDVAREGFYTAGLRSQTLLSRNPATQRVPVLLWAMVDREDLDRVRRPNDTLEGVYLLKKCDDEQLRNDQLTDIVAALLSGREPRLAIRLTPFEASPLISSFTTLG</sequence>
<gene>
    <name evidence="1" type="ORF">A3C59_04085</name>
</gene>
<dbReference type="STRING" id="1797768.A3C59_04085"/>
<comment type="caution">
    <text evidence="1">The sequence shown here is derived from an EMBL/GenBank/DDBJ whole genome shotgun (WGS) entry which is preliminary data.</text>
</comment>
<accession>A0A1F5JRD0</accession>
<organism evidence="1 2">
    <name type="scientific">Candidatus Daviesbacteria bacterium RIFCSPHIGHO2_02_FULL_36_13</name>
    <dbReference type="NCBI Taxonomy" id="1797768"/>
    <lineage>
        <taxon>Bacteria</taxon>
        <taxon>Candidatus Daviesiibacteriota</taxon>
    </lineage>
</organism>
<evidence type="ECO:0008006" key="3">
    <source>
        <dbReference type="Google" id="ProtNLM"/>
    </source>
</evidence>
<protein>
    <recommendedName>
        <fullName evidence="3">Response regulatory domain-containing protein</fullName>
    </recommendedName>
</protein>